<reference evidence="1" key="1">
    <citation type="submission" date="2024-06" db="EMBL/GenBank/DDBJ databases">
        <authorList>
            <person name="Liu X."/>
            <person name="Lenzi L."/>
            <person name="Haldenby T S."/>
            <person name="Uol C."/>
        </authorList>
    </citation>
    <scope>NUCLEOTIDE SEQUENCE</scope>
</reference>
<dbReference type="EMBL" id="CAXLJL010000078">
    <property type="protein sequence ID" value="CAL5130897.1"/>
    <property type="molecule type" value="Genomic_DNA"/>
</dbReference>
<protein>
    <submittedName>
        <fullName evidence="1">Uncharacterized protein</fullName>
    </submittedName>
</protein>
<comment type="caution">
    <text evidence="1">The sequence shown here is derived from an EMBL/GenBank/DDBJ whole genome shotgun (WGS) entry which is preliminary data.</text>
</comment>
<dbReference type="Proteomes" id="UP001497525">
    <property type="component" value="Unassembled WGS sequence"/>
</dbReference>
<evidence type="ECO:0000313" key="1">
    <source>
        <dbReference type="EMBL" id="CAL5130897.1"/>
    </source>
</evidence>
<dbReference type="AlphaFoldDB" id="A0AAV2T5Y0"/>
<gene>
    <name evidence="1" type="ORF">CDAUBV1_LOCUS3101</name>
</gene>
<sequence length="240" mass="27437">MDQTTDAETLYSVQKIIDDIFLHVTEIRATINLAKSLMTSNQPTEPPSYKDCIFEGLLQELENKTNYLKTLDKWRGVLREKINDTENKSDTISKDVIETKPQLLNPNTENVSSAANKILRDQSTQTNRDVNSNLESLKTFVHTFTDCSDRIGLKLCALFREIVSQQRELCSLLDRGGKDQETSKEDNKDFLQTMEVLESVTSVFNTERPIFLKKGKETEQVLLQMIPKPNAQHEQVFCST</sequence>
<accession>A0AAV2T5Y0</accession>
<organism evidence="1 2">
    <name type="scientific">Calicophoron daubneyi</name>
    <name type="common">Rumen fluke</name>
    <name type="synonym">Paramphistomum daubneyi</name>
    <dbReference type="NCBI Taxonomy" id="300641"/>
    <lineage>
        <taxon>Eukaryota</taxon>
        <taxon>Metazoa</taxon>
        <taxon>Spiralia</taxon>
        <taxon>Lophotrochozoa</taxon>
        <taxon>Platyhelminthes</taxon>
        <taxon>Trematoda</taxon>
        <taxon>Digenea</taxon>
        <taxon>Plagiorchiida</taxon>
        <taxon>Pronocephalata</taxon>
        <taxon>Paramphistomoidea</taxon>
        <taxon>Paramphistomidae</taxon>
        <taxon>Calicophoron</taxon>
    </lineage>
</organism>
<name>A0AAV2T5Y0_CALDB</name>
<evidence type="ECO:0000313" key="2">
    <source>
        <dbReference type="Proteomes" id="UP001497525"/>
    </source>
</evidence>
<proteinExistence type="predicted"/>